<dbReference type="InterPro" id="IPR031303">
    <property type="entry name" value="C5_meth_CS"/>
</dbReference>
<organism evidence="8 9">
    <name type="scientific">Romboutsia faecis</name>
    <dbReference type="NCBI Taxonomy" id="2764597"/>
    <lineage>
        <taxon>Bacteria</taxon>
        <taxon>Bacillati</taxon>
        <taxon>Bacillota</taxon>
        <taxon>Clostridia</taxon>
        <taxon>Peptostreptococcales</taxon>
        <taxon>Peptostreptococcaceae</taxon>
        <taxon>Romboutsia</taxon>
    </lineage>
</organism>
<dbReference type="GO" id="GO:0032259">
    <property type="term" value="P:methylation"/>
    <property type="evidence" value="ECO:0007669"/>
    <property type="project" value="UniProtKB-KW"/>
</dbReference>
<dbReference type="PROSITE" id="PS51679">
    <property type="entry name" value="SAM_MT_C5"/>
    <property type="match status" value="1"/>
</dbReference>
<dbReference type="Proteomes" id="UP000609849">
    <property type="component" value="Unassembled WGS sequence"/>
</dbReference>
<keyword evidence="2 5" id="KW-0808">Transferase</keyword>
<dbReference type="EMBL" id="JACRWE010000001">
    <property type="protein sequence ID" value="MBC5995278.1"/>
    <property type="molecule type" value="Genomic_DNA"/>
</dbReference>
<evidence type="ECO:0000256" key="2">
    <source>
        <dbReference type="ARBA" id="ARBA00022679"/>
    </source>
</evidence>
<dbReference type="GO" id="GO:0008168">
    <property type="term" value="F:methyltransferase activity"/>
    <property type="evidence" value="ECO:0007669"/>
    <property type="project" value="UniProtKB-KW"/>
</dbReference>
<evidence type="ECO:0000313" key="8">
    <source>
        <dbReference type="EMBL" id="MBC5995278.1"/>
    </source>
</evidence>
<dbReference type="PRINTS" id="PR00105">
    <property type="entry name" value="C5METTRFRASE"/>
</dbReference>
<keyword evidence="1 5" id="KW-0489">Methyltransferase</keyword>
<comment type="catalytic activity">
    <reaction evidence="7">
        <text>a 2'-deoxycytidine in DNA + S-adenosyl-L-methionine = a 5-methyl-2'-deoxycytidine in DNA + S-adenosyl-L-homocysteine + H(+)</text>
        <dbReference type="Rhea" id="RHEA:13681"/>
        <dbReference type="Rhea" id="RHEA-COMP:11369"/>
        <dbReference type="Rhea" id="RHEA-COMP:11370"/>
        <dbReference type="ChEBI" id="CHEBI:15378"/>
        <dbReference type="ChEBI" id="CHEBI:57856"/>
        <dbReference type="ChEBI" id="CHEBI:59789"/>
        <dbReference type="ChEBI" id="CHEBI:85452"/>
        <dbReference type="ChEBI" id="CHEBI:85454"/>
        <dbReference type="EC" id="2.1.1.37"/>
    </reaction>
</comment>
<keyword evidence="3 5" id="KW-0949">S-adenosyl-L-methionine</keyword>
<evidence type="ECO:0000256" key="6">
    <source>
        <dbReference type="RuleBase" id="RU000416"/>
    </source>
</evidence>
<accession>A0ABR7JK22</accession>
<dbReference type="SUPFAM" id="SSF53335">
    <property type="entry name" value="S-adenosyl-L-methionine-dependent methyltransferases"/>
    <property type="match status" value="1"/>
</dbReference>
<feature type="active site" evidence="5">
    <location>
        <position position="115"/>
    </location>
</feature>
<dbReference type="InterPro" id="IPR001525">
    <property type="entry name" value="C5_MeTfrase"/>
</dbReference>
<dbReference type="EC" id="2.1.1.37" evidence="7"/>
<dbReference type="NCBIfam" id="TIGR00675">
    <property type="entry name" value="dcm"/>
    <property type="match status" value="1"/>
</dbReference>
<evidence type="ECO:0000256" key="7">
    <source>
        <dbReference type="RuleBase" id="RU000417"/>
    </source>
</evidence>
<keyword evidence="4" id="KW-0680">Restriction system</keyword>
<dbReference type="PANTHER" id="PTHR46098:SF1">
    <property type="entry name" value="TRNA (CYTOSINE(38)-C(5))-METHYLTRANSFERASE"/>
    <property type="match status" value="1"/>
</dbReference>
<comment type="similarity">
    <text evidence="5 6">Belongs to the class I-like SAM-binding methyltransferase superfamily. C5-methyltransferase family.</text>
</comment>
<proteinExistence type="inferred from homology"/>
<gene>
    <name evidence="8" type="ORF">H8923_00770</name>
</gene>
<dbReference type="PROSITE" id="PS00095">
    <property type="entry name" value="C5_MTASE_2"/>
    <property type="match status" value="1"/>
</dbReference>
<dbReference type="Gene3D" id="3.90.120.10">
    <property type="entry name" value="DNA Methylase, subunit A, domain 2"/>
    <property type="match status" value="1"/>
</dbReference>
<evidence type="ECO:0000256" key="4">
    <source>
        <dbReference type="ARBA" id="ARBA00022747"/>
    </source>
</evidence>
<sequence length="401" mass="46601">MSIATVFSGIGAIEWALKRMNIDHNIVFACDNGDIEVEIEDEEGLREEIKKFETADEQNEYIRKIYESRRKTNFVKQTYLENYELEDKDFLYDVRFIDGTKYKGQVDLFVGGSPCQSFSIMGHQRGLEDTRGTLFYDFARLVKEIEPKVFIYENVQGMLKHDGGNTWNVIHDTFLSLGYKIYYKLLDAKDYGIPQTRRRVFVVGFKDKIDGFDFPKEQELEFTMQDFLETNVKFGGYNSINGNIVLHEEHGEIDSKHFLSEKVLSHVMSPGTKGYYTKPEIDLKIARPLLSTMHKMHRAGVDNYVTLDGRVRRLTPRECLRLMGYDDDFKQVVSDTQMYKQAGNSIVVDVLINLMESIINSYPKIIGESYVVRDIKTKECIKEDEETYEQVTFDYIAVDIE</sequence>
<reference evidence="8 9" key="1">
    <citation type="submission" date="2020-08" db="EMBL/GenBank/DDBJ databases">
        <authorList>
            <person name="Liu C."/>
            <person name="Sun Q."/>
        </authorList>
    </citation>
    <scope>NUCLEOTIDE SEQUENCE [LARGE SCALE GENOMIC DNA]</scope>
    <source>
        <strain evidence="8 9">NSJ-18</strain>
    </source>
</reference>
<keyword evidence="9" id="KW-1185">Reference proteome</keyword>
<dbReference type="InterPro" id="IPR018117">
    <property type="entry name" value="C5_DNA_meth_AS"/>
</dbReference>
<protein>
    <recommendedName>
        <fullName evidence="7">Cytosine-specific methyltransferase</fullName>
        <ecNumber evidence="7">2.1.1.37</ecNumber>
    </recommendedName>
</protein>
<dbReference type="PROSITE" id="PS00094">
    <property type="entry name" value="C5_MTASE_1"/>
    <property type="match status" value="1"/>
</dbReference>
<dbReference type="Gene3D" id="3.40.50.150">
    <property type="entry name" value="Vaccinia Virus protein VP39"/>
    <property type="match status" value="1"/>
</dbReference>
<name>A0ABR7JK22_9FIRM</name>
<evidence type="ECO:0000313" key="9">
    <source>
        <dbReference type="Proteomes" id="UP000609849"/>
    </source>
</evidence>
<dbReference type="PANTHER" id="PTHR46098">
    <property type="entry name" value="TRNA (CYTOSINE(38)-C(5))-METHYLTRANSFERASE"/>
    <property type="match status" value="1"/>
</dbReference>
<dbReference type="Pfam" id="PF00145">
    <property type="entry name" value="DNA_methylase"/>
    <property type="match status" value="1"/>
</dbReference>
<evidence type="ECO:0000256" key="3">
    <source>
        <dbReference type="ARBA" id="ARBA00022691"/>
    </source>
</evidence>
<evidence type="ECO:0000256" key="5">
    <source>
        <dbReference type="PROSITE-ProRule" id="PRU01016"/>
    </source>
</evidence>
<evidence type="ECO:0000256" key="1">
    <source>
        <dbReference type="ARBA" id="ARBA00022603"/>
    </source>
</evidence>
<comment type="caution">
    <text evidence="8">The sequence shown here is derived from an EMBL/GenBank/DDBJ whole genome shotgun (WGS) entry which is preliminary data.</text>
</comment>
<dbReference type="CDD" id="cd00315">
    <property type="entry name" value="Cyt_C5_DNA_methylase"/>
    <property type="match status" value="1"/>
</dbReference>
<dbReference type="InterPro" id="IPR050750">
    <property type="entry name" value="C5-MTase"/>
</dbReference>
<dbReference type="InterPro" id="IPR029063">
    <property type="entry name" value="SAM-dependent_MTases_sf"/>
</dbReference>